<evidence type="ECO:0000313" key="2">
    <source>
        <dbReference type="EMBL" id="SEE36926.1"/>
    </source>
</evidence>
<feature type="signal peptide" evidence="1">
    <location>
        <begin position="1"/>
        <end position="20"/>
    </location>
</feature>
<dbReference type="OrthoDB" id="6464887at2"/>
<proteinExistence type="predicted"/>
<sequence>MMLKTLLLWTAVGVASAAQAAPNLVRHADLDLATARQLADAAIKHCTGALSVLDRGGNVLMAMRPESVGPHNLLASQRKAYTALSTKTPTRLFAERARSNPEASNLNSIAELLLLGGGVPLFAEGELVGAIGVAGAGGAEQDEACAIKAAQQIGLTTQR</sequence>
<dbReference type="PATRIC" id="fig|882211.3.peg.2828"/>
<dbReference type="RefSeq" id="WP_048360524.1">
    <property type="nucleotide sequence ID" value="NZ_FNUD01000002.1"/>
</dbReference>
<dbReference type="Proteomes" id="UP000183613">
    <property type="component" value="Unassembled WGS sequence"/>
</dbReference>
<accession>A0A0J6G438</accession>
<keyword evidence="1" id="KW-0732">Signal</keyword>
<dbReference type="InterPro" id="IPR052517">
    <property type="entry name" value="GlcG_carb_metab_protein"/>
</dbReference>
<name>A0A0J6G438_PSEDM</name>
<dbReference type="PANTHER" id="PTHR34309">
    <property type="entry name" value="SLR1406 PROTEIN"/>
    <property type="match status" value="1"/>
</dbReference>
<keyword evidence="3" id="KW-1185">Reference proteome</keyword>
<evidence type="ECO:0000313" key="3">
    <source>
        <dbReference type="Proteomes" id="UP000183613"/>
    </source>
</evidence>
<dbReference type="Gene3D" id="3.30.450.150">
    <property type="entry name" value="Haem-degrading domain"/>
    <property type="match status" value="1"/>
</dbReference>
<dbReference type="AlphaFoldDB" id="A0A0J6G438"/>
<organism evidence="2 3">
    <name type="scientific">Pseudomonas deceptionensis</name>
    <dbReference type="NCBI Taxonomy" id="882211"/>
    <lineage>
        <taxon>Bacteria</taxon>
        <taxon>Pseudomonadati</taxon>
        <taxon>Pseudomonadota</taxon>
        <taxon>Gammaproteobacteria</taxon>
        <taxon>Pseudomonadales</taxon>
        <taxon>Pseudomonadaceae</taxon>
        <taxon>Pseudomonas</taxon>
    </lineage>
</organism>
<feature type="chain" id="PRO_5009776970" evidence="1">
    <location>
        <begin position="21"/>
        <end position="159"/>
    </location>
</feature>
<reference evidence="2" key="1">
    <citation type="submission" date="2016-10" db="EMBL/GenBank/DDBJ databases">
        <authorList>
            <person name="Varghese N."/>
            <person name="Submissions S."/>
        </authorList>
    </citation>
    <scope>NUCLEOTIDE SEQUENCE [LARGE SCALE GENOMIC DNA]</scope>
    <source>
        <strain evidence="2">LMG 25555</strain>
    </source>
</reference>
<dbReference type="InterPro" id="IPR038084">
    <property type="entry name" value="PduO/GlcC-like_sf"/>
</dbReference>
<dbReference type="SUPFAM" id="SSF143744">
    <property type="entry name" value="GlcG-like"/>
    <property type="match status" value="1"/>
</dbReference>
<dbReference type="EMBL" id="FNUD01000002">
    <property type="protein sequence ID" value="SEE36926.1"/>
    <property type="molecule type" value="Genomic_DNA"/>
</dbReference>
<comment type="caution">
    <text evidence="2">The sequence shown here is derived from an EMBL/GenBank/DDBJ whole genome shotgun (WGS) entry which is preliminary data.</text>
</comment>
<gene>
    <name evidence="2" type="ORF">SAMN04489800_0615</name>
</gene>
<evidence type="ECO:0000256" key="1">
    <source>
        <dbReference type="SAM" id="SignalP"/>
    </source>
</evidence>
<dbReference type="Pfam" id="PF03928">
    <property type="entry name" value="HbpS-like"/>
    <property type="match status" value="1"/>
</dbReference>
<protein>
    <submittedName>
        <fullName evidence="2">Uncharacterized conserved protein GlcG, DUF336 family</fullName>
    </submittedName>
</protein>
<dbReference type="InterPro" id="IPR005624">
    <property type="entry name" value="PduO/GlcC-like"/>
</dbReference>
<dbReference type="PANTHER" id="PTHR34309:SF10">
    <property type="entry name" value="SLR1406 PROTEIN"/>
    <property type="match status" value="1"/>
</dbReference>